<organism evidence="1 2">
    <name type="scientific">Vairimorpha ceranae</name>
    <dbReference type="NCBI Taxonomy" id="40302"/>
    <lineage>
        <taxon>Eukaryota</taxon>
        <taxon>Fungi</taxon>
        <taxon>Fungi incertae sedis</taxon>
        <taxon>Microsporidia</taxon>
        <taxon>Nosematidae</taxon>
        <taxon>Vairimorpha</taxon>
    </lineage>
</organism>
<dbReference type="AlphaFoldDB" id="A0A0F9YTI3"/>
<evidence type="ECO:0000313" key="2">
    <source>
        <dbReference type="Proteomes" id="UP000034350"/>
    </source>
</evidence>
<gene>
    <name evidence="1" type="ORF">AAJ76_1100064062</name>
</gene>
<evidence type="ECO:0000313" key="1">
    <source>
        <dbReference type="EMBL" id="KKO75837.1"/>
    </source>
</evidence>
<dbReference type="RefSeq" id="XP_024331579.1">
    <property type="nucleotide sequence ID" value="XM_024473770.1"/>
</dbReference>
<comment type="caution">
    <text evidence="1">The sequence shown here is derived from an EMBL/GenBank/DDBJ whole genome shotgun (WGS) entry which is preliminary data.</text>
</comment>
<protein>
    <submittedName>
        <fullName evidence="1">Uncharacterized protein</fullName>
    </submittedName>
</protein>
<dbReference type="GeneID" id="36318667"/>
<dbReference type="EMBL" id="JPQZ01000011">
    <property type="protein sequence ID" value="KKO75837.1"/>
    <property type="molecule type" value="Genomic_DNA"/>
</dbReference>
<sequence length="53" mass="6325">MNLIKLVQLQSFKFDLINSKVKISNDLYKKHFLEHSLQIKALVINVKVNFYFL</sequence>
<name>A0A0F9YTI3_9MICR</name>
<dbReference type="VEuPathDB" id="MicrosporidiaDB:AAJ76_1100064062"/>
<dbReference type="Proteomes" id="UP000034350">
    <property type="component" value="Unassembled WGS sequence"/>
</dbReference>
<keyword evidence="2" id="KW-1185">Reference proteome</keyword>
<proteinExistence type="predicted"/>
<reference evidence="1 2" key="1">
    <citation type="journal article" date="2015" name="Environ. Microbiol.">
        <title>Genome analyses suggest the presence of polyploidy and recent human-driven expansions in eight global populations of the honeybee pathogen Nosema ceranae.</title>
        <authorList>
            <person name="Pelin A."/>
            <person name="Selman M."/>
            <person name="Aris-Brosou S."/>
            <person name="Farinelli L."/>
            <person name="Corradi N."/>
        </authorList>
    </citation>
    <scope>NUCLEOTIDE SEQUENCE [LARGE SCALE GENOMIC DNA]</scope>
    <source>
        <strain evidence="1 2">PA08 1199</strain>
    </source>
</reference>
<accession>A0A0F9YTI3</accession>